<dbReference type="InterPro" id="IPR046834">
    <property type="entry name" value="ABC_ATPase_C"/>
</dbReference>
<feature type="domain" description="ATPase of the ABC class C-terminal" evidence="1">
    <location>
        <begin position="1"/>
        <end position="94"/>
    </location>
</feature>
<name>A0A6U5DUL4_9STRA</name>
<organism evidence="4">
    <name type="scientific">Corethron hystrix</name>
    <dbReference type="NCBI Taxonomy" id="216773"/>
    <lineage>
        <taxon>Eukaryota</taxon>
        <taxon>Sar</taxon>
        <taxon>Stramenopiles</taxon>
        <taxon>Ochrophyta</taxon>
        <taxon>Bacillariophyta</taxon>
        <taxon>Coscinodiscophyceae</taxon>
        <taxon>Corethrophycidae</taxon>
        <taxon>Corethrales</taxon>
        <taxon>Corethraceae</taxon>
        <taxon>Corethron</taxon>
    </lineage>
</organism>
<dbReference type="InterPro" id="IPR049069">
    <property type="entry name" value="MRB1590-like_C"/>
</dbReference>
<dbReference type="PANTHER" id="PTHR38149:SF1">
    <property type="entry name" value="ATPASE"/>
    <property type="match status" value="1"/>
</dbReference>
<gene>
    <name evidence="3" type="ORF">CHYS00102_LOCUS3213</name>
    <name evidence="4" type="ORF">CHYS00102_LOCUS3214</name>
</gene>
<proteinExistence type="predicted"/>
<reference evidence="4" key="1">
    <citation type="submission" date="2021-01" db="EMBL/GenBank/DDBJ databases">
        <authorList>
            <person name="Corre E."/>
            <person name="Pelletier E."/>
            <person name="Niang G."/>
            <person name="Scheremetjew M."/>
            <person name="Finn R."/>
            <person name="Kale V."/>
            <person name="Holt S."/>
            <person name="Cochrane G."/>
            <person name="Meng A."/>
            <person name="Brown T."/>
            <person name="Cohen L."/>
        </authorList>
    </citation>
    <scope>NUCLEOTIDE SEQUENCE</scope>
    <source>
        <strain evidence="4">308</strain>
    </source>
</reference>
<dbReference type="Pfam" id="PF21117">
    <property type="entry name" value="MRB1590_C"/>
    <property type="match status" value="1"/>
</dbReference>
<dbReference type="EMBL" id="HBFR01004694">
    <property type="protein sequence ID" value="CAD8876036.1"/>
    <property type="molecule type" value="Transcribed_RNA"/>
</dbReference>
<sequence>MGATCFFIDEDTCATNFMIRDAKMMKLVAKEKEPITPFVQKVRALRDERDVSTVLVVGGSGDYFDVADRVVLLDRYACADVTNEAVRIAREDPTIAVDSYPFGDLLSRRLVPGYLGAGGKVVARSSKVVQWGETDLDLVGLEQIVSLGQTEAVARWLEKMASDKRGGSRSLKEAILEIERQVNERGLDVLEPGGYHGGMAMPRRFEVAGAINRLRKESAIVQSND</sequence>
<evidence type="ECO:0000313" key="3">
    <source>
        <dbReference type="EMBL" id="CAD8876035.1"/>
    </source>
</evidence>
<evidence type="ECO:0000313" key="4">
    <source>
        <dbReference type="EMBL" id="CAD8876036.1"/>
    </source>
</evidence>
<dbReference type="InterPro" id="IPR019195">
    <property type="entry name" value="ABC_ATPase_put"/>
</dbReference>
<dbReference type="PANTHER" id="PTHR38149">
    <property type="entry name" value="ATPASE"/>
    <property type="match status" value="1"/>
</dbReference>
<evidence type="ECO:0000259" key="1">
    <source>
        <dbReference type="Pfam" id="PF09818"/>
    </source>
</evidence>
<accession>A0A6U5DUL4</accession>
<protein>
    <submittedName>
        <fullName evidence="4">Uncharacterized protein</fullName>
    </submittedName>
</protein>
<dbReference type="Pfam" id="PF09818">
    <property type="entry name" value="ABC_ATPase"/>
    <property type="match status" value="1"/>
</dbReference>
<feature type="domain" description="MRB1590-like C-terminal" evidence="2">
    <location>
        <begin position="120"/>
        <end position="216"/>
    </location>
</feature>
<dbReference type="EMBL" id="HBFR01004692">
    <property type="protein sequence ID" value="CAD8876035.1"/>
    <property type="molecule type" value="Transcribed_RNA"/>
</dbReference>
<dbReference type="AlphaFoldDB" id="A0A6U5DUL4"/>
<evidence type="ECO:0000259" key="2">
    <source>
        <dbReference type="Pfam" id="PF21117"/>
    </source>
</evidence>